<evidence type="ECO:0000256" key="5">
    <source>
        <dbReference type="ARBA" id="ARBA00022723"/>
    </source>
</evidence>
<dbReference type="InterPro" id="IPR032677">
    <property type="entry name" value="GTP_cyclohydro_II"/>
</dbReference>
<evidence type="ECO:0000256" key="2">
    <source>
        <dbReference type="ARBA" id="ARBA00004853"/>
    </source>
</evidence>
<dbReference type="SUPFAM" id="SSF142695">
    <property type="entry name" value="RibA-like"/>
    <property type="match status" value="1"/>
</dbReference>
<comment type="pathway">
    <text evidence="2">Cofactor biosynthesis; riboflavin biosynthesis; 5-amino-6-(D-ribitylamino)uracil from GTP: step 1/4.</text>
</comment>
<dbReference type="Gene3D" id="3.40.50.10990">
    <property type="entry name" value="GTP cyclohydrolase II"/>
    <property type="match status" value="1"/>
</dbReference>
<protein>
    <recommendedName>
        <fullName evidence="3">GTP cyclohydrolase II</fullName>
        <ecNumber evidence="3">3.5.4.25</ecNumber>
    </recommendedName>
</protein>
<dbReference type="InterPro" id="IPR036144">
    <property type="entry name" value="RibA-like_sf"/>
</dbReference>
<keyword evidence="4" id="KW-0686">Riboflavin biosynthesis</keyword>
<evidence type="ECO:0000256" key="7">
    <source>
        <dbReference type="ARBA" id="ARBA00022801"/>
    </source>
</evidence>
<dbReference type="InterPro" id="IPR000926">
    <property type="entry name" value="RibA"/>
</dbReference>
<evidence type="ECO:0000256" key="4">
    <source>
        <dbReference type="ARBA" id="ARBA00022619"/>
    </source>
</evidence>
<dbReference type="PANTHER" id="PTHR21327">
    <property type="entry name" value="GTP CYCLOHYDROLASE II-RELATED"/>
    <property type="match status" value="1"/>
</dbReference>
<evidence type="ECO:0000256" key="6">
    <source>
        <dbReference type="ARBA" id="ARBA00022741"/>
    </source>
</evidence>
<comment type="cofactor">
    <cofactor evidence="1">
        <name>Zn(2+)</name>
        <dbReference type="ChEBI" id="CHEBI:29105"/>
    </cofactor>
</comment>
<dbReference type="EMBL" id="UINC01000375">
    <property type="protein sequence ID" value="SUZ54201.1"/>
    <property type="molecule type" value="Genomic_DNA"/>
</dbReference>
<dbReference type="GO" id="GO:0005525">
    <property type="term" value="F:GTP binding"/>
    <property type="evidence" value="ECO:0007669"/>
    <property type="project" value="UniProtKB-KW"/>
</dbReference>
<keyword evidence="7" id="KW-0378">Hydrolase</keyword>
<evidence type="ECO:0000256" key="1">
    <source>
        <dbReference type="ARBA" id="ARBA00001947"/>
    </source>
</evidence>
<dbReference type="NCBIfam" id="NF001591">
    <property type="entry name" value="PRK00393.1"/>
    <property type="match status" value="1"/>
</dbReference>
<evidence type="ECO:0000256" key="8">
    <source>
        <dbReference type="ARBA" id="ARBA00022833"/>
    </source>
</evidence>
<keyword evidence="9" id="KW-0342">GTP-binding</keyword>
<keyword evidence="5" id="KW-0479">Metal-binding</keyword>
<dbReference type="HAMAP" id="MF_00179">
    <property type="entry name" value="RibA"/>
    <property type="match status" value="1"/>
</dbReference>
<evidence type="ECO:0000256" key="9">
    <source>
        <dbReference type="ARBA" id="ARBA00023134"/>
    </source>
</evidence>
<dbReference type="EC" id="3.5.4.25" evidence="3"/>
<dbReference type="AlphaFoldDB" id="A0A381NI45"/>
<dbReference type="Pfam" id="PF00925">
    <property type="entry name" value="GTP_cyclohydro2"/>
    <property type="match status" value="1"/>
</dbReference>
<reference evidence="12" key="1">
    <citation type="submission" date="2018-05" db="EMBL/GenBank/DDBJ databases">
        <authorList>
            <person name="Lanie J.A."/>
            <person name="Ng W.-L."/>
            <person name="Kazmierczak K.M."/>
            <person name="Andrzejewski T.M."/>
            <person name="Davidsen T.M."/>
            <person name="Wayne K.J."/>
            <person name="Tettelin H."/>
            <person name="Glass J.I."/>
            <person name="Rusch D."/>
            <person name="Podicherti R."/>
            <person name="Tsui H.-C.T."/>
            <person name="Winkler M.E."/>
        </authorList>
    </citation>
    <scope>NUCLEOTIDE SEQUENCE</scope>
</reference>
<evidence type="ECO:0000256" key="10">
    <source>
        <dbReference type="ARBA" id="ARBA00049295"/>
    </source>
</evidence>
<accession>A0A381NI45</accession>
<dbReference type="GO" id="GO:0005829">
    <property type="term" value="C:cytosol"/>
    <property type="evidence" value="ECO:0007669"/>
    <property type="project" value="TreeGrafter"/>
</dbReference>
<dbReference type="PANTHER" id="PTHR21327:SF18">
    <property type="entry name" value="3,4-DIHYDROXY-2-BUTANONE 4-PHOSPHATE SYNTHASE"/>
    <property type="match status" value="1"/>
</dbReference>
<name>A0A381NI45_9ZZZZ</name>
<comment type="catalytic activity">
    <reaction evidence="10">
        <text>GTP + 4 H2O = 2,5-diamino-6-hydroxy-4-(5-phosphoribosylamino)-pyrimidine + formate + 2 phosphate + 3 H(+)</text>
        <dbReference type="Rhea" id="RHEA:23704"/>
        <dbReference type="ChEBI" id="CHEBI:15377"/>
        <dbReference type="ChEBI" id="CHEBI:15378"/>
        <dbReference type="ChEBI" id="CHEBI:15740"/>
        <dbReference type="ChEBI" id="CHEBI:37565"/>
        <dbReference type="ChEBI" id="CHEBI:43474"/>
        <dbReference type="ChEBI" id="CHEBI:58614"/>
        <dbReference type="EC" id="3.5.4.25"/>
    </reaction>
</comment>
<evidence type="ECO:0000256" key="3">
    <source>
        <dbReference type="ARBA" id="ARBA00012762"/>
    </source>
</evidence>
<keyword evidence="6" id="KW-0547">Nucleotide-binding</keyword>
<dbReference type="GO" id="GO:0003935">
    <property type="term" value="F:GTP cyclohydrolase II activity"/>
    <property type="evidence" value="ECO:0007669"/>
    <property type="project" value="UniProtKB-EC"/>
</dbReference>
<feature type="domain" description="GTP cyclohydrolase II" evidence="11">
    <location>
        <begin position="187"/>
        <end position="349"/>
    </location>
</feature>
<sequence>MYEAERGLFDLRRGRLLQVTSKEASEGAVLLAAVEGLTHRTLDLLRGAGRYRVRLAITHHRAHAMGLTPAPPLGQLPDRATGRHTGDVSLEMQGDTNPEELWRLSSGVKELSRDRLDMRAASTSEIGGLTLTRVGQLLPAIVSVPVDAAGGHRDVLADGSVLTVSTDQIQALAGDVRVEVTYVSDGPVPLEEAEDARFVCFREANGILEHVAVLVGAREQWPNPVPVRLHSACLTGDLFGSLRCDCGQQLRGSLRVFAARGGGVLLYLAQEGRSIGLGNKLRAYTLQQEGLDTVDADCALGFGADERRYDAAVGMLNHLQVTRIQLLTNNPEKVRALQIGGIDVADRQPLYGTLNRHNLPYVKAKVDRAGHWLSDMLSSPIRGK</sequence>
<proteinExistence type="inferred from homology"/>
<dbReference type="CDD" id="cd00641">
    <property type="entry name" value="GTP_cyclohydro2"/>
    <property type="match status" value="1"/>
</dbReference>
<dbReference type="GO" id="GO:0009231">
    <property type="term" value="P:riboflavin biosynthetic process"/>
    <property type="evidence" value="ECO:0007669"/>
    <property type="project" value="UniProtKB-KW"/>
</dbReference>
<gene>
    <name evidence="12" type="ORF">METZ01_LOCUS7055</name>
</gene>
<organism evidence="12">
    <name type="scientific">marine metagenome</name>
    <dbReference type="NCBI Taxonomy" id="408172"/>
    <lineage>
        <taxon>unclassified sequences</taxon>
        <taxon>metagenomes</taxon>
        <taxon>ecological metagenomes</taxon>
    </lineage>
</organism>
<evidence type="ECO:0000259" key="11">
    <source>
        <dbReference type="Pfam" id="PF00925"/>
    </source>
</evidence>
<keyword evidence="8" id="KW-0862">Zinc</keyword>
<evidence type="ECO:0000313" key="12">
    <source>
        <dbReference type="EMBL" id="SUZ54201.1"/>
    </source>
</evidence>
<dbReference type="GO" id="GO:0046872">
    <property type="term" value="F:metal ion binding"/>
    <property type="evidence" value="ECO:0007669"/>
    <property type="project" value="UniProtKB-KW"/>
</dbReference>